<keyword evidence="1 5" id="KW-0479">Metal-binding</keyword>
<dbReference type="SMART" id="SM00829">
    <property type="entry name" value="PKS_ER"/>
    <property type="match status" value="1"/>
</dbReference>
<dbReference type="InterPro" id="IPR013154">
    <property type="entry name" value="ADH-like_N"/>
</dbReference>
<dbReference type="SUPFAM" id="SSF50129">
    <property type="entry name" value="GroES-like"/>
    <property type="match status" value="2"/>
</dbReference>
<dbReference type="Gene3D" id="3.40.50.720">
    <property type="entry name" value="NAD(P)-binding Rossmann-like Domain"/>
    <property type="match status" value="1"/>
</dbReference>
<dbReference type="GO" id="GO:0051903">
    <property type="term" value="F:S-(hydroxymethyl)glutathione dehydrogenase [NAD(P)+] activity"/>
    <property type="evidence" value="ECO:0007669"/>
    <property type="project" value="UniProtKB-EC"/>
</dbReference>
<evidence type="ECO:0000256" key="2">
    <source>
        <dbReference type="ARBA" id="ARBA00022833"/>
    </source>
</evidence>
<comment type="similarity">
    <text evidence="5">Belongs to the zinc-containing alcohol dehydrogenase family.</text>
</comment>
<dbReference type="InterPro" id="IPR013149">
    <property type="entry name" value="ADH-like_C"/>
</dbReference>
<dbReference type="EC" id="1.1.1.284" evidence="7"/>
<dbReference type="EC" id="1.1.1.1" evidence="7"/>
<dbReference type="Proteomes" id="UP001226867">
    <property type="component" value="Unassembled WGS sequence"/>
</dbReference>
<dbReference type="PANTHER" id="PTHR43880:SF12">
    <property type="entry name" value="ALCOHOL DEHYDROGENASE CLASS-3"/>
    <property type="match status" value="1"/>
</dbReference>
<evidence type="ECO:0000256" key="4">
    <source>
        <dbReference type="ARBA" id="ARBA00023027"/>
    </source>
</evidence>
<accession>A0ABT9SFX1</accession>
<evidence type="ECO:0000256" key="3">
    <source>
        <dbReference type="ARBA" id="ARBA00023002"/>
    </source>
</evidence>
<keyword evidence="3 7" id="KW-0560">Oxidoreductase</keyword>
<evidence type="ECO:0000259" key="6">
    <source>
        <dbReference type="SMART" id="SM00829"/>
    </source>
</evidence>
<dbReference type="PANTHER" id="PTHR43880">
    <property type="entry name" value="ALCOHOL DEHYDROGENASE"/>
    <property type="match status" value="1"/>
</dbReference>
<evidence type="ECO:0000313" key="8">
    <source>
        <dbReference type="Proteomes" id="UP001226867"/>
    </source>
</evidence>
<dbReference type="InterPro" id="IPR002328">
    <property type="entry name" value="ADH_Zn_CS"/>
</dbReference>
<dbReference type="Pfam" id="PF00107">
    <property type="entry name" value="ADH_zinc_N"/>
    <property type="match status" value="1"/>
</dbReference>
<keyword evidence="2 5" id="KW-0862">Zinc</keyword>
<dbReference type="InterPro" id="IPR020843">
    <property type="entry name" value="ER"/>
</dbReference>
<name>A0ABT9SFX1_9BURK</name>
<gene>
    <name evidence="7" type="ORF">J2W36_005087</name>
</gene>
<organism evidence="7 8">
    <name type="scientific">Variovorax ginsengisoli</name>
    <dbReference type="NCBI Taxonomy" id="363844"/>
    <lineage>
        <taxon>Bacteria</taxon>
        <taxon>Pseudomonadati</taxon>
        <taxon>Pseudomonadota</taxon>
        <taxon>Betaproteobacteria</taxon>
        <taxon>Burkholderiales</taxon>
        <taxon>Comamonadaceae</taxon>
        <taxon>Variovorax</taxon>
    </lineage>
</organism>
<feature type="domain" description="Enoyl reductase (ER)" evidence="6">
    <location>
        <begin position="39"/>
        <end position="383"/>
    </location>
</feature>
<evidence type="ECO:0000313" key="7">
    <source>
        <dbReference type="EMBL" id="MDP9902809.1"/>
    </source>
</evidence>
<dbReference type="EMBL" id="JAUSRO010000022">
    <property type="protein sequence ID" value="MDP9902809.1"/>
    <property type="molecule type" value="Genomic_DNA"/>
</dbReference>
<comment type="caution">
    <text evidence="7">The sequence shown here is derived from an EMBL/GenBank/DDBJ whole genome shotgun (WGS) entry which is preliminary data.</text>
</comment>
<evidence type="ECO:0000256" key="1">
    <source>
        <dbReference type="ARBA" id="ARBA00022723"/>
    </source>
</evidence>
<dbReference type="InterPro" id="IPR036291">
    <property type="entry name" value="NAD(P)-bd_dom_sf"/>
</dbReference>
<sequence length="390" mass="40978">MQSPEGLTHSPLLHCGATLFPRKEVPMKAAVLEEFNKPLMIQDLAIANPGPHEVLLNTAAVGLCHSDLHYIQGMRNIPLPGVLGHEVSGVVAAVGSNVTDLQPGDHVVGALSVFCGLCKQCLGQRFALCQDTSIKQPPGQAKRLSRGSQPVSQVFNLSGFAEQMLVHRNALVKIRKDMPLDRAALLGCAVITGTGAVFRNAQVTAGSSVAVVGCGGVGLAAINGAKIAGAACIIAIDNVPSKLELARRFGATHTLLASDGDVVAKVVELTQGGVEFSFECIGIASTVEQCFKMLQPGGTATIVGLFAPGVKASIEGGDFFLEKKIRGSALGSARIRDDIPRLVELYLQGRLNLDDLVSRRIKLQDINEGFSAMTRGEVARSVIVFEGVGD</sequence>
<dbReference type="InterPro" id="IPR011032">
    <property type="entry name" value="GroES-like_sf"/>
</dbReference>
<reference evidence="7 8" key="1">
    <citation type="submission" date="2023-07" db="EMBL/GenBank/DDBJ databases">
        <title>Sorghum-associated microbial communities from plants grown in Nebraska, USA.</title>
        <authorList>
            <person name="Schachtman D."/>
        </authorList>
    </citation>
    <scope>NUCLEOTIDE SEQUENCE [LARGE SCALE GENOMIC DNA]</scope>
    <source>
        <strain evidence="7 8">DS1607</strain>
    </source>
</reference>
<dbReference type="Pfam" id="PF08240">
    <property type="entry name" value="ADH_N"/>
    <property type="match status" value="1"/>
</dbReference>
<keyword evidence="4" id="KW-0520">NAD</keyword>
<protein>
    <submittedName>
        <fullName evidence="7">S-(Hydroxymethyl)glutathione dehydrogenase/alcohol dehydrogenase</fullName>
        <ecNumber evidence="7">1.1.1.1</ecNumber>
        <ecNumber evidence="7">1.1.1.284</ecNumber>
    </submittedName>
</protein>
<dbReference type="CDD" id="cd08279">
    <property type="entry name" value="Zn_ADH_class_III"/>
    <property type="match status" value="1"/>
</dbReference>
<evidence type="ECO:0000256" key="5">
    <source>
        <dbReference type="RuleBase" id="RU361277"/>
    </source>
</evidence>
<keyword evidence="8" id="KW-1185">Reference proteome</keyword>
<dbReference type="PROSITE" id="PS00059">
    <property type="entry name" value="ADH_ZINC"/>
    <property type="match status" value="1"/>
</dbReference>
<proteinExistence type="inferred from homology"/>
<comment type="cofactor">
    <cofactor evidence="5">
        <name>Zn(2+)</name>
        <dbReference type="ChEBI" id="CHEBI:29105"/>
    </cofactor>
</comment>
<dbReference type="GO" id="GO:0004022">
    <property type="term" value="F:alcohol dehydrogenase (NAD+) activity"/>
    <property type="evidence" value="ECO:0007669"/>
    <property type="project" value="UniProtKB-EC"/>
</dbReference>
<dbReference type="SUPFAM" id="SSF51735">
    <property type="entry name" value="NAD(P)-binding Rossmann-fold domains"/>
    <property type="match status" value="1"/>
</dbReference>
<dbReference type="Gene3D" id="3.90.180.10">
    <property type="entry name" value="Medium-chain alcohol dehydrogenases, catalytic domain"/>
    <property type="match status" value="1"/>
</dbReference>